<dbReference type="EMBL" id="JANJYI010000008">
    <property type="protein sequence ID" value="KAK2639898.1"/>
    <property type="molecule type" value="Genomic_DNA"/>
</dbReference>
<accession>A0AAD9TQ18</accession>
<keyword evidence="3" id="KW-1185">Reference proteome</keyword>
<proteinExistence type="predicted"/>
<dbReference type="InterPro" id="IPR036397">
    <property type="entry name" value="RNaseH_sf"/>
</dbReference>
<comment type="caution">
    <text evidence="2">The sequence shown here is derived from an EMBL/GenBank/DDBJ whole genome shotgun (WGS) entry which is preliminary data.</text>
</comment>
<dbReference type="GO" id="GO:0003676">
    <property type="term" value="F:nucleic acid binding"/>
    <property type="evidence" value="ECO:0007669"/>
    <property type="project" value="InterPro"/>
</dbReference>
<dbReference type="PANTHER" id="PTHR33033">
    <property type="entry name" value="POLYNUCLEOTIDYL TRANSFERASE, RIBONUCLEASE H-LIKE SUPERFAMILY PROTEIN-RELATED"/>
    <property type="match status" value="1"/>
</dbReference>
<evidence type="ECO:0000313" key="2">
    <source>
        <dbReference type="EMBL" id="KAK2639898.1"/>
    </source>
</evidence>
<dbReference type="PROSITE" id="PS50879">
    <property type="entry name" value="RNASE_H_1"/>
    <property type="match status" value="1"/>
</dbReference>
<organism evidence="2 3">
    <name type="scientific">Dipteronia dyeriana</name>
    <dbReference type="NCBI Taxonomy" id="168575"/>
    <lineage>
        <taxon>Eukaryota</taxon>
        <taxon>Viridiplantae</taxon>
        <taxon>Streptophyta</taxon>
        <taxon>Embryophyta</taxon>
        <taxon>Tracheophyta</taxon>
        <taxon>Spermatophyta</taxon>
        <taxon>Magnoliopsida</taxon>
        <taxon>eudicotyledons</taxon>
        <taxon>Gunneridae</taxon>
        <taxon>Pentapetalae</taxon>
        <taxon>rosids</taxon>
        <taxon>malvids</taxon>
        <taxon>Sapindales</taxon>
        <taxon>Sapindaceae</taxon>
        <taxon>Hippocastanoideae</taxon>
        <taxon>Acereae</taxon>
        <taxon>Dipteronia</taxon>
    </lineage>
</organism>
<sequence length="264" mass="29228">MLVKWVWRFGRENSSLWKRVVCAKYGIDETRLKWNWQSSGVASPFIKVVARLYRVGSDFAWILEENLKENRNHIVFKGGDVSSIQVIDSNKFRVGWWFKHLGKGSKDPITTILCNIKDICTESSPAKKVTVEDWIPLARGCLKFIVDGSARGKPGPAGIGGVLCNSDGRILCMFSQFVGSLDSNTAEILAIRQVVQLCASKPFLVGSDITIITDSKVAVSWIHDDDFGSLTHISAVYDIRTLLADLGGISVVYNSRVTNAFGII</sequence>
<reference evidence="2" key="1">
    <citation type="journal article" date="2023" name="Plant J.">
        <title>Genome sequences and population genomics provide insights into the demographic history, inbreeding, and mutation load of two 'living fossil' tree species of Dipteronia.</title>
        <authorList>
            <person name="Feng Y."/>
            <person name="Comes H.P."/>
            <person name="Chen J."/>
            <person name="Zhu S."/>
            <person name="Lu R."/>
            <person name="Zhang X."/>
            <person name="Li P."/>
            <person name="Qiu J."/>
            <person name="Olsen K.M."/>
            <person name="Qiu Y."/>
        </authorList>
    </citation>
    <scope>NUCLEOTIDE SEQUENCE</scope>
    <source>
        <strain evidence="2">KIB01</strain>
    </source>
</reference>
<dbReference type="InterPro" id="IPR012337">
    <property type="entry name" value="RNaseH-like_sf"/>
</dbReference>
<name>A0AAD9TQ18_9ROSI</name>
<evidence type="ECO:0000313" key="3">
    <source>
        <dbReference type="Proteomes" id="UP001280121"/>
    </source>
</evidence>
<dbReference type="InterPro" id="IPR044730">
    <property type="entry name" value="RNase_H-like_dom_plant"/>
</dbReference>
<dbReference type="Gene3D" id="3.30.420.10">
    <property type="entry name" value="Ribonuclease H-like superfamily/Ribonuclease H"/>
    <property type="match status" value="1"/>
</dbReference>
<dbReference type="GO" id="GO:0004523">
    <property type="term" value="F:RNA-DNA hybrid ribonuclease activity"/>
    <property type="evidence" value="ECO:0007669"/>
    <property type="project" value="InterPro"/>
</dbReference>
<dbReference type="InterPro" id="IPR002156">
    <property type="entry name" value="RNaseH_domain"/>
</dbReference>
<dbReference type="PANTHER" id="PTHR33033:SF109">
    <property type="entry name" value="PROTEIN, PUTATIVE-RELATED"/>
    <property type="match status" value="1"/>
</dbReference>
<dbReference type="AlphaFoldDB" id="A0AAD9TQ18"/>
<evidence type="ECO:0000259" key="1">
    <source>
        <dbReference type="PROSITE" id="PS50879"/>
    </source>
</evidence>
<dbReference type="SUPFAM" id="SSF53098">
    <property type="entry name" value="Ribonuclease H-like"/>
    <property type="match status" value="1"/>
</dbReference>
<gene>
    <name evidence="2" type="ORF">Ddye_027693</name>
</gene>
<feature type="domain" description="RNase H type-1" evidence="1">
    <location>
        <begin position="138"/>
        <end position="264"/>
    </location>
</feature>
<dbReference type="Pfam" id="PF13456">
    <property type="entry name" value="RVT_3"/>
    <property type="match status" value="1"/>
</dbReference>
<dbReference type="Proteomes" id="UP001280121">
    <property type="component" value="Unassembled WGS sequence"/>
</dbReference>
<protein>
    <recommendedName>
        <fullName evidence="1">RNase H type-1 domain-containing protein</fullName>
    </recommendedName>
</protein>
<dbReference type="CDD" id="cd06222">
    <property type="entry name" value="RNase_H_like"/>
    <property type="match status" value="1"/>
</dbReference>